<reference evidence="10" key="1">
    <citation type="journal article" date="2017" name="Nat. Microbiol.">
        <title>Global analysis of biosynthetic gene clusters reveals vast potential of secondary metabolite production in Penicillium species.</title>
        <authorList>
            <person name="Nielsen J.C."/>
            <person name="Grijseels S."/>
            <person name="Prigent S."/>
            <person name="Ji B."/>
            <person name="Dainat J."/>
            <person name="Nielsen K.F."/>
            <person name="Frisvad J.C."/>
            <person name="Workman M."/>
            <person name="Nielsen J."/>
        </authorList>
    </citation>
    <scope>NUCLEOTIDE SEQUENCE [LARGE SCALE GENOMIC DNA]</scope>
    <source>
        <strain evidence="10">IBT 29525</strain>
    </source>
</reference>
<dbReference type="CDD" id="cd12148">
    <property type="entry name" value="fungal_TF_MHR"/>
    <property type="match status" value="1"/>
</dbReference>
<dbReference type="InterPro" id="IPR051615">
    <property type="entry name" value="Transcr_Regulatory_Elem"/>
</dbReference>
<name>A0A1V6QXL5_9EURO</name>
<dbReference type="GO" id="GO:0008270">
    <property type="term" value="F:zinc ion binding"/>
    <property type="evidence" value="ECO:0007669"/>
    <property type="project" value="InterPro"/>
</dbReference>
<proteinExistence type="predicted"/>
<dbReference type="GO" id="GO:0006351">
    <property type="term" value="P:DNA-templated transcription"/>
    <property type="evidence" value="ECO:0007669"/>
    <property type="project" value="InterPro"/>
</dbReference>
<evidence type="ECO:0000256" key="4">
    <source>
        <dbReference type="ARBA" id="ARBA00023015"/>
    </source>
</evidence>
<evidence type="ECO:0000313" key="9">
    <source>
        <dbReference type="EMBL" id="OQD93807.1"/>
    </source>
</evidence>
<organism evidence="9 10">
    <name type="scientific">Penicillium solitum</name>
    <dbReference type="NCBI Taxonomy" id="60172"/>
    <lineage>
        <taxon>Eukaryota</taxon>
        <taxon>Fungi</taxon>
        <taxon>Dikarya</taxon>
        <taxon>Ascomycota</taxon>
        <taxon>Pezizomycotina</taxon>
        <taxon>Eurotiomycetes</taxon>
        <taxon>Eurotiomycetidae</taxon>
        <taxon>Eurotiales</taxon>
        <taxon>Aspergillaceae</taxon>
        <taxon>Penicillium</taxon>
    </lineage>
</organism>
<keyword evidence="4" id="KW-0805">Transcription regulation</keyword>
<dbReference type="EMBL" id="MDYO01000030">
    <property type="protein sequence ID" value="OQD93807.1"/>
    <property type="molecule type" value="Genomic_DNA"/>
</dbReference>
<feature type="domain" description="Zn(2)-C6 fungal-type" evidence="8">
    <location>
        <begin position="15"/>
        <end position="45"/>
    </location>
</feature>
<evidence type="ECO:0000256" key="1">
    <source>
        <dbReference type="ARBA" id="ARBA00004123"/>
    </source>
</evidence>
<dbReference type="PANTHER" id="PTHR31313">
    <property type="entry name" value="TY1 ENHANCER ACTIVATOR"/>
    <property type="match status" value="1"/>
</dbReference>
<dbReference type="SMART" id="SM00066">
    <property type="entry name" value="GAL4"/>
    <property type="match status" value="1"/>
</dbReference>
<gene>
    <name evidence="9" type="ORF">PENSOL_c030G07085</name>
</gene>
<dbReference type="GO" id="GO:0005634">
    <property type="term" value="C:nucleus"/>
    <property type="evidence" value="ECO:0007669"/>
    <property type="project" value="UniProtKB-SubCell"/>
</dbReference>
<dbReference type="PROSITE" id="PS50048">
    <property type="entry name" value="ZN2_CY6_FUNGAL_2"/>
    <property type="match status" value="1"/>
</dbReference>
<evidence type="ECO:0000256" key="2">
    <source>
        <dbReference type="ARBA" id="ARBA00022723"/>
    </source>
</evidence>
<evidence type="ECO:0000313" key="10">
    <source>
        <dbReference type="Proteomes" id="UP000191612"/>
    </source>
</evidence>
<keyword evidence="3" id="KW-0862">Zinc</keyword>
<evidence type="ECO:0000256" key="7">
    <source>
        <dbReference type="ARBA" id="ARBA00023242"/>
    </source>
</evidence>
<protein>
    <recommendedName>
        <fullName evidence="8">Zn(2)-C6 fungal-type domain-containing protein</fullName>
    </recommendedName>
</protein>
<keyword evidence="7" id="KW-0539">Nucleus</keyword>
<dbReference type="AlphaFoldDB" id="A0A1V6QXL5"/>
<dbReference type="Proteomes" id="UP000191612">
    <property type="component" value="Unassembled WGS sequence"/>
</dbReference>
<sequence>MESAPRGKGRRYGFACLVCRRRKVKCDGRWPTCVNCARLKETCSYKEKNSYALHLAGGLRSEQARVQELHKHIRELAAMDSAARDRRLTDLVSQLDLNGPEPEDLARSTDLVFPSVIGGDRQHDTANDVSYNGGAQFSIDKEGRQQYFGATSRFHPIPEHDHRLDAGVECNGPETQEMESYHRKWLYSNARFQSPWEKTAHANMSHYTDVDPSICSSLLEVYWSWQAPLHNCIYRRCFYRDMALGGPYFSRFLLNVIFAHACRHMPENDLRFTPFERGETFLRDAMLLLIDEMQQSKPRLPTIQGLLILGGRQCAVGRSSEGWLYTGMAIRMITDLGLHIPRSKASLMKEFEPDDLEVRKRLYLSVYVWDKSISLSLGRPPSLKNMPYDPSTLLDLSDEEDLWQPPHLLETDKLYPKTKCHSTLTFMHFCNLAQIINESYNTVYNSPARNINPNVIFELEEKLVTFQQQLPATLRIEERANLQSCVPPHILCLNVLCHTLYILLYRPFFIWCWDEELRQHPLALRAQTVCTEQAAGVNDLFRAYGQLFNFQYQSYLVSYCVYTAATIDVRLVRHDDKALAEMATNRLAITLRMLETEVKQTPGIRRSIEIIRSQIGAPLASGSQRQTRMSSEVPDASLLNRERPTGIPLQSMIDTLPQAARPPQTVSDTGLYGPSAECVVTGPSQLLSSEGLRVAINPNLPIDSGWADWNMDDSGGGFVPDMAYWFP</sequence>
<evidence type="ECO:0000256" key="3">
    <source>
        <dbReference type="ARBA" id="ARBA00022833"/>
    </source>
</evidence>
<accession>A0A1V6QXL5</accession>
<dbReference type="Pfam" id="PF00172">
    <property type="entry name" value="Zn_clus"/>
    <property type="match status" value="1"/>
</dbReference>
<keyword evidence="10" id="KW-1185">Reference proteome</keyword>
<keyword evidence="5" id="KW-0238">DNA-binding</keyword>
<dbReference type="SMART" id="SM00906">
    <property type="entry name" value="Fungal_trans"/>
    <property type="match status" value="1"/>
</dbReference>
<dbReference type="PROSITE" id="PS00463">
    <property type="entry name" value="ZN2_CY6_FUNGAL_1"/>
    <property type="match status" value="1"/>
</dbReference>
<evidence type="ECO:0000256" key="5">
    <source>
        <dbReference type="ARBA" id="ARBA00023125"/>
    </source>
</evidence>
<dbReference type="STRING" id="60172.A0A1V6QXL5"/>
<dbReference type="InterPro" id="IPR007219">
    <property type="entry name" value="XnlR_reg_dom"/>
</dbReference>
<dbReference type="Gene3D" id="4.10.240.10">
    <property type="entry name" value="Zn(2)-C6 fungal-type DNA-binding domain"/>
    <property type="match status" value="1"/>
</dbReference>
<dbReference type="CDD" id="cd00067">
    <property type="entry name" value="GAL4"/>
    <property type="match status" value="1"/>
</dbReference>
<dbReference type="InterPro" id="IPR036864">
    <property type="entry name" value="Zn2-C6_fun-type_DNA-bd_sf"/>
</dbReference>
<comment type="caution">
    <text evidence="9">The sequence shown here is derived from an EMBL/GenBank/DDBJ whole genome shotgun (WGS) entry which is preliminary data.</text>
</comment>
<keyword evidence="6" id="KW-0804">Transcription</keyword>
<dbReference type="Pfam" id="PF04082">
    <property type="entry name" value="Fungal_trans"/>
    <property type="match status" value="1"/>
</dbReference>
<keyword evidence="2" id="KW-0479">Metal-binding</keyword>
<evidence type="ECO:0000259" key="8">
    <source>
        <dbReference type="PROSITE" id="PS50048"/>
    </source>
</evidence>
<dbReference type="PANTHER" id="PTHR31313:SF85">
    <property type="entry name" value="ZN(II)2CYS6 TRANSCRIPTION FACTOR (EUROFUNG)"/>
    <property type="match status" value="1"/>
</dbReference>
<comment type="subcellular location">
    <subcellularLocation>
        <location evidence="1">Nucleus</location>
    </subcellularLocation>
</comment>
<evidence type="ECO:0000256" key="6">
    <source>
        <dbReference type="ARBA" id="ARBA00023163"/>
    </source>
</evidence>
<dbReference type="SUPFAM" id="SSF57701">
    <property type="entry name" value="Zn2/Cys6 DNA-binding domain"/>
    <property type="match status" value="1"/>
</dbReference>
<dbReference type="GO" id="GO:0000981">
    <property type="term" value="F:DNA-binding transcription factor activity, RNA polymerase II-specific"/>
    <property type="evidence" value="ECO:0007669"/>
    <property type="project" value="InterPro"/>
</dbReference>
<dbReference type="GO" id="GO:0003677">
    <property type="term" value="F:DNA binding"/>
    <property type="evidence" value="ECO:0007669"/>
    <property type="project" value="UniProtKB-KW"/>
</dbReference>
<dbReference type="InterPro" id="IPR001138">
    <property type="entry name" value="Zn2Cys6_DnaBD"/>
</dbReference>